<evidence type="ECO:0000259" key="26">
    <source>
        <dbReference type="PROSITE" id="PS50850"/>
    </source>
</evidence>
<evidence type="ECO:0000256" key="8">
    <source>
        <dbReference type="ARBA" id="ARBA00044876"/>
    </source>
</evidence>
<keyword evidence="7" id="KW-0458">Lysosome</keyword>
<comment type="subcellular location">
    <subcellularLocation>
        <location evidence="1">Lysosome membrane</location>
        <topology evidence="1">Multi-pass membrane protein</topology>
    </subcellularLocation>
</comment>
<dbReference type="InterPro" id="IPR052187">
    <property type="entry name" value="MFSD1"/>
</dbReference>
<evidence type="ECO:0000256" key="18">
    <source>
        <dbReference type="ARBA" id="ARBA00044912"/>
    </source>
</evidence>
<keyword evidence="28" id="KW-1185">Reference proteome</keyword>
<comment type="catalytic activity">
    <reaction evidence="19">
        <text>L-alanyl-L-lysine(out) = L-alanyl-L-lysine(in)</text>
        <dbReference type="Rhea" id="RHEA:79415"/>
        <dbReference type="ChEBI" id="CHEBI:192470"/>
    </reaction>
</comment>
<comment type="catalytic activity">
    <reaction evidence="17">
        <text>L-arginyl-glycine(out) = L-arginyl-glycine(in)</text>
        <dbReference type="Rhea" id="RHEA:79391"/>
        <dbReference type="ChEBI" id="CHEBI:229955"/>
    </reaction>
</comment>
<dbReference type="Pfam" id="PF07690">
    <property type="entry name" value="MFS_1"/>
    <property type="match status" value="1"/>
</dbReference>
<dbReference type="EMBL" id="RRYP01007768">
    <property type="protein sequence ID" value="TNV80247.1"/>
    <property type="molecule type" value="Genomic_DNA"/>
</dbReference>
<feature type="transmembrane region" description="Helical" evidence="25">
    <location>
        <begin position="480"/>
        <end position="502"/>
    </location>
</feature>
<evidence type="ECO:0000256" key="17">
    <source>
        <dbReference type="ARBA" id="ARBA00044903"/>
    </source>
</evidence>
<keyword evidence="4 25" id="KW-0812">Transmembrane</keyword>
<comment type="catalytic activity">
    <reaction evidence="12">
        <text>L-lysyl-L-alpha-amino acid(out) = L-lysyl-L-alpha-amino acid(in)</text>
        <dbReference type="Rhea" id="RHEA:79387"/>
        <dbReference type="ChEBI" id="CHEBI:229965"/>
    </reaction>
</comment>
<evidence type="ECO:0000256" key="14">
    <source>
        <dbReference type="ARBA" id="ARBA00044898"/>
    </source>
</evidence>
<dbReference type="SUPFAM" id="SSF103473">
    <property type="entry name" value="MFS general substrate transporter"/>
    <property type="match status" value="1"/>
</dbReference>
<sequence>MVPCIIRIQYKVKSLLIQEYIIMSQQYQYDDGGEAANNYLTPTPTYGYNPPDAQPLIPAQEVNNNSRNDSQSSLPKVKTFRQSWWRWLMLFFGCCFLLGSYFCYDNPGPIEKTMEEDLKISTVEFNLLYSVYSYPNTVLPIFGGIFLDAIGLRLGIMIFTVILTLGQAIFTTGGYYKSLGIMLGGRFVFGLGGESMSVAQSAIVSKWFKGKELAMALGLNISISRLGSVINGIVIPQIYNDEHTNLLGFALLIGFFVCIFSLICAFLLVLLDKKADYEEAKAAGTQGPSFATQKVLSEEDKFRWSDLKKFNRSFWAICVSCVLVYMAIFPFIQVASKQLQLRFGFTEIEAGQLFGIPYTISAATSPFLGFLIDRVGRRGLMIVASSVILFAAHVTNMFLPNCHPGDHCYSELGPLILVGIGYSIYAAALWGSIPYVVEAKTVGTAFGFCTAIQNAGMAIAPTIVGAIIDATHNDASHGYFWASFFWACICIVGTALNVWLYFEDINNNGGMLNKVHKFDAIQDLIASPSGKERRNIEANQDISEQTKQYMLHPGARDALKKSLARRSMAK</sequence>
<dbReference type="PANTHER" id="PTHR23512:SF3">
    <property type="entry name" value="MAJOR FACILITATOR SUPERFAMILY DOMAIN-CONTAINING PROTEIN 1"/>
    <property type="match status" value="1"/>
</dbReference>
<comment type="catalytic activity">
    <reaction evidence="11">
        <text>L-alpha-aminoacyl-L-histidine(out) = L-alpha-aminoacyl-L-histidine(in)</text>
        <dbReference type="Rhea" id="RHEA:79375"/>
        <dbReference type="ChEBI" id="CHEBI:229967"/>
    </reaction>
</comment>
<evidence type="ECO:0000256" key="6">
    <source>
        <dbReference type="ARBA" id="ARBA00023136"/>
    </source>
</evidence>
<comment type="catalytic activity">
    <reaction evidence="9">
        <text>L-histidyl-glycine(out) = L-histidyl-glycine(in)</text>
        <dbReference type="Rhea" id="RHEA:79395"/>
        <dbReference type="ChEBI" id="CHEBI:229957"/>
    </reaction>
</comment>
<dbReference type="InterPro" id="IPR036259">
    <property type="entry name" value="MFS_trans_sf"/>
</dbReference>
<evidence type="ECO:0000256" key="25">
    <source>
        <dbReference type="SAM" id="Phobius"/>
    </source>
</evidence>
<dbReference type="OrthoDB" id="424834at2759"/>
<dbReference type="GO" id="GO:0005765">
    <property type="term" value="C:lysosomal membrane"/>
    <property type="evidence" value="ECO:0007669"/>
    <property type="project" value="UniProtKB-SubCell"/>
</dbReference>
<comment type="caution">
    <text evidence="27">The sequence shown here is derived from an EMBL/GenBank/DDBJ whole genome shotgun (WGS) entry which is preliminary data.</text>
</comment>
<keyword evidence="6 25" id="KW-0472">Membrane</keyword>
<protein>
    <recommendedName>
        <fullName evidence="21">Lysosomal dipeptide transporter MFSD1</fullName>
    </recommendedName>
    <alternativeName>
        <fullName evidence="22">Major facilitator superfamily domain-containing protein 1</fullName>
    </alternativeName>
</protein>
<comment type="catalytic activity">
    <reaction evidence="15">
        <text>L-arginyl-L-alpha-amino acid(out) = L-arginyl-L-alpha-amino acid(in)</text>
        <dbReference type="Rhea" id="RHEA:79371"/>
        <dbReference type="ChEBI" id="CHEBI:84315"/>
    </reaction>
</comment>
<evidence type="ECO:0000313" key="27">
    <source>
        <dbReference type="EMBL" id="TNV80247.1"/>
    </source>
</evidence>
<feature type="transmembrane region" description="Helical" evidence="25">
    <location>
        <begin position="152"/>
        <end position="176"/>
    </location>
</feature>
<feature type="transmembrane region" description="Helical" evidence="25">
    <location>
        <begin position="379"/>
        <end position="400"/>
    </location>
</feature>
<feature type="transmembrane region" description="Helical" evidence="25">
    <location>
        <begin position="246"/>
        <end position="271"/>
    </location>
</feature>
<evidence type="ECO:0000256" key="13">
    <source>
        <dbReference type="ARBA" id="ARBA00044893"/>
    </source>
</evidence>
<evidence type="ECO:0000256" key="22">
    <source>
        <dbReference type="ARBA" id="ARBA00045018"/>
    </source>
</evidence>
<evidence type="ECO:0000256" key="15">
    <source>
        <dbReference type="ARBA" id="ARBA00044899"/>
    </source>
</evidence>
<feature type="transmembrane region" description="Helical" evidence="25">
    <location>
        <begin position="313"/>
        <end position="332"/>
    </location>
</feature>
<evidence type="ECO:0000256" key="12">
    <source>
        <dbReference type="ARBA" id="ARBA00044891"/>
    </source>
</evidence>
<dbReference type="Gene3D" id="1.20.1250.20">
    <property type="entry name" value="MFS general substrate transporter like domains"/>
    <property type="match status" value="2"/>
</dbReference>
<evidence type="ECO:0000256" key="10">
    <source>
        <dbReference type="ARBA" id="ARBA00044881"/>
    </source>
</evidence>
<feature type="transmembrane region" description="Helical" evidence="25">
    <location>
        <begin position="84"/>
        <end position="104"/>
    </location>
</feature>
<dbReference type="PANTHER" id="PTHR23512">
    <property type="entry name" value="MAJOR FACILITATOR SUPERFAMILY DOMAIN-CONTAINING PROTEIN 1"/>
    <property type="match status" value="1"/>
</dbReference>
<name>A0A8J8NRI4_HALGN</name>
<dbReference type="InterPro" id="IPR011701">
    <property type="entry name" value="MFS"/>
</dbReference>
<feature type="transmembrane region" description="Helical" evidence="25">
    <location>
        <begin position="125"/>
        <end position="146"/>
    </location>
</feature>
<evidence type="ECO:0000256" key="3">
    <source>
        <dbReference type="ARBA" id="ARBA00022448"/>
    </source>
</evidence>
<evidence type="ECO:0000313" key="28">
    <source>
        <dbReference type="Proteomes" id="UP000785679"/>
    </source>
</evidence>
<dbReference type="InterPro" id="IPR020846">
    <property type="entry name" value="MFS_dom"/>
</dbReference>
<comment type="catalytic activity">
    <reaction evidence="13">
        <text>L-alpha-aminoacyl-L-lysine(out) = L-alpha-aminoacyl-L-lysine(in)</text>
        <dbReference type="Rhea" id="RHEA:79383"/>
        <dbReference type="ChEBI" id="CHEBI:229966"/>
    </reaction>
</comment>
<dbReference type="AlphaFoldDB" id="A0A8J8NRI4"/>
<comment type="similarity">
    <text evidence="2">Belongs to the major facilitator superfamily.</text>
</comment>
<evidence type="ECO:0000256" key="11">
    <source>
        <dbReference type="ARBA" id="ARBA00044884"/>
    </source>
</evidence>
<dbReference type="PROSITE" id="PS00216">
    <property type="entry name" value="SUGAR_TRANSPORT_1"/>
    <property type="match status" value="1"/>
</dbReference>
<keyword evidence="5 25" id="KW-1133">Transmembrane helix</keyword>
<evidence type="ECO:0000256" key="2">
    <source>
        <dbReference type="ARBA" id="ARBA00008335"/>
    </source>
</evidence>
<keyword evidence="3" id="KW-0813">Transport</keyword>
<feature type="transmembrane region" description="Helical" evidence="25">
    <location>
        <begin position="352"/>
        <end position="372"/>
    </location>
</feature>
<comment type="catalytic activity">
    <reaction evidence="8">
        <text>L-lysyl-L-alanine(out) = L-lysyl-L-alanine(in)</text>
        <dbReference type="Rhea" id="RHEA:79399"/>
        <dbReference type="ChEBI" id="CHEBI:229954"/>
    </reaction>
</comment>
<comment type="catalytic activity">
    <reaction evidence="18">
        <text>L-histidyl-L-alpha-amino acid(out) = L-histidyl-L-alpha-amino acid(in)</text>
        <dbReference type="Rhea" id="RHEA:79379"/>
        <dbReference type="ChEBI" id="CHEBI:229964"/>
    </reaction>
</comment>
<feature type="transmembrane region" description="Helical" evidence="25">
    <location>
        <begin position="412"/>
        <end position="433"/>
    </location>
</feature>
<dbReference type="GO" id="GO:0022857">
    <property type="term" value="F:transmembrane transporter activity"/>
    <property type="evidence" value="ECO:0007669"/>
    <property type="project" value="InterPro"/>
</dbReference>
<evidence type="ECO:0000256" key="16">
    <source>
        <dbReference type="ARBA" id="ARBA00044900"/>
    </source>
</evidence>
<dbReference type="PROSITE" id="PS50850">
    <property type="entry name" value="MFS"/>
    <property type="match status" value="1"/>
</dbReference>
<evidence type="ECO:0000256" key="5">
    <source>
        <dbReference type="ARBA" id="ARBA00022989"/>
    </source>
</evidence>
<evidence type="ECO:0000256" key="4">
    <source>
        <dbReference type="ARBA" id="ARBA00022692"/>
    </source>
</evidence>
<evidence type="ECO:0000256" key="20">
    <source>
        <dbReference type="ARBA" id="ARBA00044924"/>
    </source>
</evidence>
<evidence type="ECO:0000256" key="19">
    <source>
        <dbReference type="ARBA" id="ARBA00044919"/>
    </source>
</evidence>
<proteinExistence type="inferred from homology"/>
<evidence type="ECO:0000256" key="1">
    <source>
        <dbReference type="ARBA" id="ARBA00004155"/>
    </source>
</evidence>
<comment type="catalytic activity">
    <reaction evidence="14">
        <text>L-aspartyl-L-lysine(out) = L-aspartyl-L-lysine(in)</text>
        <dbReference type="Rhea" id="RHEA:79411"/>
        <dbReference type="ChEBI" id="CHEBI:229953"/>
    </reaction>
</comment>
<comment type="catalytic activity">
    <reaction evidence="10">
        <text>L-alpha-aminoacyl-L-arginine(out) = L-alpha-aminoacyl-L-arginine(in)</text>
        <dbReference type="Rhea" id="RHEA:79367"/>
        <dbReference type="ChEBI" id="CHEBI:229968"/>
    </reaction>
</comment>
<dbReference type="InterPro" id="IPR005829">
    <property type="entry name" value="Sugar_transporter_CS"/>
</dbReference>
<comment type="subunit">
    <text evidence="24">Homodimer. Interacts with lysosomal protein GLMP (via lumenal domain); the interaction starts while both proteins are still in the endoplasmic reticulum and is required for stabilization of MFSD1 in lysosomes but has no direct effect on its targeting to lysosomes or transporter activity.</text>
</comment>
<evidence type="ECO:0000256" key="24">
    <source>
        <dbReference type="ARBA" id="ARBA00046376"/>
    </source>
</evidence>
<evidence type="ECO:0000256" key="21">
    <source>
        <dbReference type="ARBA" id="ARBA00044985"/>
    </source>
</evidence>
<comment type="catalytic activity">
    <reaction evidence="16">
        <text>L-lysyl-L-lysine(out) = L-lysyl-L-lysine(in)</text>
        <dbReference type="Rhea" id="RHEA:79403"/>
        <dbReference type="ChEBI" id="CHEBI:229956"/>
    </reaction>
</comment>
<accession>A0A8J8NRI4</accession>
<comment type="function">
    <text evidence="23">Lysosomal dipeptide uniporter that selectively exports lysine, arginine or histidine-containing dipeptides with a net positive charge from the lysosome lumen into the cytosol. Could play a role in a specific type of protein O-glycosylation indirectly regulating macrophages migration and tissue invasion. Also essential for liver homeostasis.</text>
</comment>
<feature type="transmembrane region" description="Helical" evidence="25">
    <location>
        <begin position="213"/>
        <end position="234"/>
    </location>
</feature>
<feature type="transmembrane region" description="Helical" evidence="25">
    <location>
        <begin position="445"/>
        <end position="468"/>
    </location>
</feature>
<comment type="catalytic activity">
    <reaction evidence="20">
        <text>L-lysyl-glycine(out) = L-lysyl-glycine(in)</text>
        <dbReference type="Rhea" id="RHEA:79407"/>
        <dbReference type="ChEBI" id="CHEBI:191202"/>
    </reaction>
</comment>
<organism evidence="27 28">
    <name type="scientific">Halteria grandinella</name>
    <dbReference type="NCBI Taxonomy" id="5974"/>
    <lineage>
        <taxon>Eukaryota</taxon>
        <taxon>Sar</taxon>
        <taxon>Alveolata</taxon>
        <taxon>Ciliophora</taxon>
        <taxon>Intramacronucleata</taxon>
        <taxon>Spirotrichea</taxon>
        <taxon>Stichotrichia</taxon>
        <taxon>Sporadotrichida</taxon>
        <taxon>Halteriidae</taxon>
        <taxon>Halteria</taxon>
    </lineage>
</organism>
<evidence type="ECO:0000256" key="9">
    <source>
        <dbReference type="ARBA" id="ARBA00044878"/>
    </source>
</evidence>
<feature type="domain" description="Major facilitator superfamily (MFS) profile" evidence="26">
    <location>
        <begin position="86"/>
        <end position="505"/>
    </location>
</feature>
<evidence type="ECO:0000256" key="23">
    <source>
        <dbReference type="ARBA" id="ARBA00045709"/>
    </source>
</evidence>
<gene>
    <name evidence="27" type="ORF">FGO68_gene13842</name>
</gene>
<reference evidence="27" key="1">
    <citation type="submission" date="2019-06" db="EMBL/GenBank/DDBJ databases">
        <authorList>
            <person name="Zheng W."/>
        </authorList>
    </citation>
    <scope>NUCLEOTIDE SEQUENCE</scope>
    <source>
        <strain evidence="27">QDHG01</strain>
    </source>
</reference>
<dbReference type="Proteomes" id="UP000785679">
    <property type="component" value="Unassembled WGS sequence"/>
</dbReference>
<evidence type="ECO:0000256" key="7">
    <source>
        <dbReference type="ARBA" id="ARBA00023228"/>
    </source>
</evidence>